<sequence>MERYFSKLPSKEKEVRRKLHSQESAPIIDQPLSVMEDEVLEQTLPLPAMKDHKVL</sequence>
<reference evidence="2 3" key="1">
    <citation type="journal article" date="2020" name="IScience">
        <title>Genome Sequencing of the Endangered Kingdonia uniflora (Circaeasteraceae, Ranunculales) Reveals Potential Mechanisms of Evolutionary Specialization.</title>
        <authorList>
            <person name="Sun Y."/>
            <person name="Deng T."/>
            <person name="Zhang A."/>
            <person name="Moore M.J."/>
            <person name="Landis J.B."/>
            <person name="Lin N."/>
            <person name="Zhang H."/>
            <person name="Zhang X."/>
            <person name="Huang J."/>
            <person name="Zhang X."/>
            <person name="Sun H."/>
            <person name="Wang H."/>
        </authorList>
    </citation>
    <scope>NUCLEOTIDE SEQUENCE [LARGE SCALE GENOMIC DNA]</scope>
    <source>
        <strain evidence="2">TB1705</strain>
        <tissue evidence="2">Leaf</tissue>
    </source>
</reference>
<feature type="non-terminal residue" evidence="2">
    <location>
        <position position="55"/>
    </location>
</feature>
<dbReference type="Proteomes" id="UP000541444">
    <property type="component" value="Unassembled WGS sequence"/>
</dbReference>
<evidence type="ECO:0000313" key="3">
    <source>
        <dbReference type="Proteomes" id="UP000541444"/>
    </source>
</evidence>
<feature type="compositionally biased region" description="Basic and acidic residues" evidence="1">
    <location>
        <begin position="1"/>
        <end position="15"/>
    </location>
</feature>
<protein>
    <submittedName>
        <fullName evidence="2">Uncharacterized protein</fullName>
    </submittedName>
</protein>
<evidence type="ECO:0000256" key="1">
    <source>
        <dbReference type="SAM" id="MobiDB-lite"/>
    </source>
</evidence>
<dbReference type="AlphaFoldDB" id="A0A7J7LVQ6"/>
<comment type="caution">
    <text evidence="2">The sequence shown here is derived from an EMBL/GenBank/DDBJ whole genome shotgun (WGS) entry which is preliminary data.</text>
</comment>
<dbReference type="EMBL" id="JACGCM010001965">
    <property type="protein sequence ID" value="KAF6146705.1"/>
    <property type="molecule type" value="Genomic_DNA"/>
</dbReference>
<gene>
    <name evidence="2" type="ORF">GIB67_008991</name>
</gene>
<organism evidence="2 3">
    <name type="scientific">Kingdonia uniflora</name>
    <dbReference type="NCBI Taxonomy" id="39325"/>
    <lineage>
        <taxon>Eukaryota</taxon>
        <taxon>Viridiplantae</taxon>
        <taxon>Streptophyta</taxon>
        <taxon>Embryophyta</taxon>
        <taxon>Tracheophyta</taxon>
        <taxon>Spermatophyta</taxon>
        <taxon>Magnoliopsida</taxon>
        <taxon>Ranunculales</taxon>
        <taxon>Circaeasteraceae</taxon>
        <taxon>Kingdonia</taxon>
    </lineage>
</organism>
<name>A0A7J7LVQ6_9MAGN</name>
<accession>A0A7J7LVQ6</accession>
<keyword evidence="3" id="KW-1185">Reference proteome</keyword>
<evidence type="ECO:0000313" key="2">
    <source>
        <dbReference type="EMBL" id="KAF6146705.1"/>
    </source>
</evidence>
<feature type="region of interest" description="Disordered" evidence="1">
    <location>
        <begin position="1"/>
        <end position="23"/>
    </location>
</feature>
<proteinExistence type="predicted"/>